<proteinExistence type="inferred from homology"/>
<evidence type="ECO:0000256" key="8">
    <source>
        <dbReference type="ARBA" id="ARBA00047883"/>
    </source>
</evidence>
<accession>A0A1V0URW4</accession>
<evidence type="ECO:0000256" key="6">
    <source>
        <dbReference type="ARBA" id="ARBA00047334"/>
    </source>
</evidence>
<evidence type="ECO:0000256" key="9">
    <source>
        <dbReference type="HAMAP-Rule" id="MF_00097"/>
    </source>
</evidence>
<dbReference type="GO" id="GO:0000287">
    <property type="term" value="F:magnesium ion binding"/>
    <property type="evidence" value="ECO:0007669"/>
    <property type="project" value="UniProtKB-UniRule"/>
</dbReference>
<dbReference type="PANTHER" id="PTHR20857:SF15">
    <property type="entry name" value="THIAMINE-PHOSPHATE SYNTHASE"/>
    <property type="match status" value="1"/>
</dbReference>
<dbReference type="Proteomes" id="UP000192727">
    <property type="component" value="Chromosome"/>
</dbReference>
<comment type="pathway">
    <text evidence="1 9 11">Cofactor biosynthesis; thiamine diphosphate biosynthesis; thiamine phosphate from 4-amino-2-methyl-5-diphosphomethylpyrimidine and 4-methyl-5-(2-phosphoethyl)-thiazole: step 1/1.</text>
</comment>
<feature type="binding site" evidence="9">
    <location>
        <position position="153"/>
    </location>
    <ligand>
        <name>4-amino-2-methyl-5-(diphosphooxymethyl)pyrimidine</name>
        <dbReference type="ChEBI" id="CHEBI:57841"/>
    </ligand>
</feature>
<feature type="binding site" evidence="9">
    <location>
        <begin position="47"/>
        <end position="51"/>
    </location>
    <ligand>
        <name>4-amino-2-methyl-5-(diphosphooxymethyl)pyrimidine</name>
        <dbReference type="ChEBI" id="CHEBI:57841"/>
    </ligand>
</feature>
<dbReference type="SUPFAM" id="SSF51391">
    <property type="entry name" value="Thiamin phosphate synthase"/>
    <property type="match status" value="1"/>
</dbReference>
<dbReference type="GO" id="GO:0009229">
    <property type="term" value="P:thiamine diphosphate biosynthetic process"/>
    <property type="evidence" value="ECO:0007669"/>
    <property type="project" value="UniProtKB-UniRule"/>
</dbReference>
<dbReference type="UniPathway" id="UPA00060">
    <property type="reaction ID" value="UER00141"/>
</dbReference>
<comment type="catalytic activity">
    <reaction evidence="6 9 10">
        <text>4-methyl-5-(2-phosphooxyethyl)-thiazole + 4-amino-2-methyl-5-(diphosphooxymethyl)pyrimidine + H(+) = thiamine phosphate + diphosphate</text>
        <dbReference type="Rhea" id="RHEA:22328"/>
        <dbReference type="ChEBI" id="CHEBI:15378"/>
        <dbReference type="ChEBI" id="CHEBI:33019"/>
        <dbReference type="ChEBI" id="CHEBI:37575"/>
        <dbReference type="ChEBI" id="CHEBI:57841"/>
        <dbReference type="ChEBI" id="CHEBI:58296"/>
        <dbReference type="EC" id="2.5.1.3"/>
    </reaction>
</comment>
<dbReference type="AlphaFoldDB" id="A0A1V0URW4"/>
<dbReference type="InterPro" id="IPR013785">
    <property type="entry name" value="Aldolase_TIM"/>
</dbReference>
<sequence length="232" mass="24648">MQAPAGWLPEAVSARLKLYLVLGSPFCRHSPEEVLQAAIRGGITLFQYREKGNGALTGNKLVELGRRLRFICRENGIPFIVNDDLELALELDAEGLHVGQEDAEKAGVAELRCRLGPSRILGVSAHNVEEAKAAVRDGADYLGVGPMYTTSSKTDACEVQGPSLIRRLRGEGIFMPIVGIGGITASRSGDVIRAGADGVAVISSITGSADPEKEAGRIHEMVHQARGHAGML</sequence>
<dbReference type="RefSeq" id="WP_083039826.1">
    <property type="nucleotide sequence ID" value="NZ_CP020557.1"/>
</dbReference>
<feature type="binding site" evidence="9">
    <location>
        <position position="82"/>
    </location>
    <ligand>
        <name>4-amino-2-methyl-5-(diphosphooxymethyl)pyrimidine</name>
        <dbReference type="ChEBI" id="CHEBI:57841"/>
    </ligand>
</feature>
<evidence type="ECO:0000256" key="3">
    <source>
        <dbReference type="ARBA" id="ARBA00022723"/>
    </source>
</evidence>
<feature type="binding site" evidence="9">
    <location>
        <position position="102"/>
    </location>
    <ligand>
        <name>Mg(2+)</name>
        <dbReference type="ChEBI" id="CHEBI:18420"/>
    </ligand>
</feature>
<evidence type="ECO:0000256" key="11">
    <source>
        <dbReference type="RuleBase" id="RU004253"/>
    </source>
</evidence>
<dbReference type="GO" id="GO:0004789">
    <property type="term" value="F:thiamine-phosphate diphosphorylase activity"/>
    <property type="evidence" value="ECO:0007669"/>
    <property type="project" value="UniProtKB-UniRule"/>
</dbReference>
<dbReference type="GO" id="GO:0009228">
    <property type="term" value="P:thiamine biosynthetic process"/>
    <property type="evidence" value="ECO:0007669"/>
    <property type="project" value="UniProtKB-KW"/>
</dbReference>
<comment type="cofactor">
    <cofactor evidence="9">
        <name>Mg(2+)</name>
        <dbReference type="ChEBI" id="CHEBI:18420"/>
    </cofactor>
    <text evidence="9">Binds 1 Mg(2+) ion per subunit.</text>
</comment>
<organism evidence="13 14">
    <name type="scientific">Paenibacillus larvae subsp. pulvifaciens</name>
    <dbReference type="NCBI Taxonomy" id="1477"/>
    <lineage>
        <taxon>Bacteria</taxon>
        <taxon>Bacillati</taxon>
        <taxon>Bacillota</taxon>
        <taxon>Bacilli</taxon>
        <taxon>Bacillales</taxon>
        <taxon>Paenibacillaceae</taxon>
        <taxon>Paenibacillus</taxon>
    </lineage>
</organism>
<protein>
    <recommendedName>
        <fullName evidence="9">Thiamine-phosphate synthase</fullName>
        <shortName evidence="9">TP synthase</shortName>
        <shortName evidence="9">TPS</shortName>
        <ecNumber evidence="9">2.5.1.3</ecNumber>
    </recommendedName>
    <alternativeName>
        <fullName evidence="9">Thiamine-phosphate pyrophosphorylase</fullName>
        <shortName evidence="9">TMP pyrophosphorylase</shortName>
        <shortName evidence="9">TMP-PPase</shortName>
    </alternativeName>
</protein>
<dbReference type="InterPro" id="IPR034291">
    <property type="entry name" value="TMP_synthase"/>
</dbReference>
<dbReference type="Gene3D" id="3.20.20.70">
    <property type="entry name" value="Aldolase class I"/>
    <property type="match status" value="1"/>
</dbReference>
<keyword evidence="3 9" id="KW-0479">Metal-binding</keyword>
<dbReference type="InterPro" id="IPR036206">
    <property type="entry name" value="ThiamineP_synth_sf"/>
</dbReference>
<evidence type="ECO:0000256" key="1">
    <source>
        <dbReference type="ARBA" id="ARBA00005165"/>
    </source>
</evidence>
<evidence type="ECO:0000313" key="13">
    <source>
        <dbReference type="EMBL" id="ARF68035.1"/>
    </source>
</evidence>
<comment type="similarity">
    <text evidence="9 10">Belongs to the thiamine-phosphate synthase family.</text>
</comment>
<dbReference type="PANTHER" id="PTHR20857">
    <property type="entry name" value="THIAMINE-PHOSPHATE PYROPHOSPHORYLASE"/>
    <property type="match status" value="1"/>
</dbReference>
<comment type="function">
    <text evidence="9">Condenses 4-methyl-5-(beta-hydroxyethyl)thiazole monophosphate (THZ-P) and 2-methyl-4-amino-5-hydroxymethyl pyrimidine pyrophosphate (HMP-PP) to form thiamine monophosphate (TMP).</text>
</comment>
<dbReference type="HAMAP" id="MF_00097">
    <property type="entry name" value="TMP_synthase"/>
    <property type="match status" value="1"/>
</dbReference>
<dbReference type="EMBL" id="CP020557">
    <property type="protein sequence ID" value="ARF68035.1"/>
    <property type="molecule type" value="Genomic_DNA"/>
</dbReference>
<keyword evidence="5 9" id="KW-0784">Thiamine biosynthesis</keyword>
<evidence type="ECO:0000256" key="4">
    <source>
        <dbReference type="ARBA" id="ARBA00022842"/>
    </source>
</evidence>
<evidence type="ECO:0000256" key="5">
    <source>
        <dbReference type="ARBA" id="ARBA00022977"/>
    </source>
</evidence>
<evidence type="ECO:0000259" key="12">
    <source>
        <dbReference type="Pfam" id="PF02581"/>
    </source>
</evidence>
<feature type="binding site" evidence="9">
    <location>
        <position position="182"/>
    </location>
    <ligand>
        <name>2-[(2R,5Z)-2-carboxy-4-methylthiazol-5(2H)-ylidene]ethyl phosphate</name>
        <dbReference type="ChEBI" id="CHEBI:62899"/>
    </ligand>
</feature>
<dbReference type="EC" id="2.5.1.3" evidence="9"/>
<evidence type="ECO:0000256" key="10">
    <source>
        <dbReference type="RuleBase" id="RU003826"/>
    </source>
</evidence>
<feature type="binding site" evidence="9">
    <location>
        <position position="124"/>
    </location>
    <ligand>
        <name>4-amino-2-methyl-5-(diphosphooxymethyl)pyrimidine</name>
        <dbReference type="ChEBI" id="CHEBI:57841"/>
    </ligand>
</feature>
<dbReference type="Pfam" id="PF02581">
    <property type="entry name" value="TMP-TENI"/>
    <property type="match status" value="1"/>
</dbReference>
<dbReference type="GO" id="GO:0005737">
    <property type="term" value="C:cytoplasm"/>
    <property type="evidence" value="ECO:0007669"/>
    <property type="project" value="TreeGrafter"/>
</dbReference>
<feature type="binding site" evidence="9">
    <location>
        <begin position="202"/>
        <end position="203"/>
    </location>
    <ligand>
        <name>2-[(2R,5Z)-2-carboxy-4-methylthiazol-5(2H)-ylidene]ethyl phosphate</name>
        <dbReference type="ChEBI" id="CHEBI:62899"/>
    </ligand>
</feature>
<comment type="catalytic activity">
    <reaction evidence="8 9 10">
        <text>2-[(2R,5Z)-2-carboxy-4-methylthiazol-5(2H)-ylidene]ethyl phosphate + 4-amino-2-methyl-5-(diphosphooxymethyl)pyrimidine + 2 H(+) = thiamine phosphate + CO2 + diphosphate</text>
        <dbReference type="Rhea" id="RHEA:47844"/>
        <dbReference type="ChEBI" id="CHEBI:15378"/>
        <dbReference type="ChEBI" id="CHEBI:16526"/>
        <dbReference type="ChEBI" id="CHEBI:33019"/>
        <dbReference type="ChEBI" id="CHEBI:37575"/>
        <dbReference type="ChEBI" id="CHEBI:57841"/>
        <dbReference type="ChEBI" id="CHEBI:62899"/>
        <dbReference type="EC" id="2.5.1.3"/>
    </reaction>
</comment>
<keyword evidence="2 9" id="KW-0808">Transferase</keyword>
<dbReference type="InterPro" id="IPR022998">
    <property type="entry name" value="ThiamineP_synth_TenI"/>
</dbReference>
<comment type="catalytic activity">
    <reaction evidence="7 9 10">
        <text>2-(2-carboxy-4-methylthiazol-5-yl)ethyl phosphate + 4-amino-2-methyl-5-(diphosphooxymethyl)pyrimidine + 2 H(+) = thiamine phosphate + CO2 + diphosphate</text>
        <dbReference type="Rhea" id="RHEA:47848"/>
        <dbReference type="ChEBI" id="CHEBI:15378"/>
        <dbReference type="ChEBI" id="CHEBI:16526"/>
        <dbReference type="ChEBI" id="CHEBI:33019"/>
        <dbReference type="ChEBI" id="CHEBI:37575"/>
        <dbReference type="ChEBI" id="CHEBI:57841"/>
        <dbReference type="ChEBI" id="CHEBI:62890"/>
        <dbReference type="EC" id="2.5.1.3"/>
    </reaction>
</comment>
<evidence type="ECO:0000313" key="14">
    <source>
        <dbReference type="Proteomes" id="UP000192727"/>
    </source>
</evidence>
<feature type="binding site" evidence="9">
    <location>
        <position position="83"/>
    </location>
    <ligand>
        <name>Mg(2+)</name>
        <dbReference type="ChEBI" id="CHEBI:18420"/>
    </ligand>
</feature>
<evidence type="ECO:0000256" key="7">
    <source>
        <dbReference type="ARBA" id="ARBA00047851"/>
    </source>
</evidence>
<gene>
    <name evidence="9" type="primary">thiE</name>
    <name evidence="13" type="ORF">B7C51_09615</name>
</gene>
<dbReference type="NCBIfam" id="TIGR00693">
    <property type="entry name" value="thiE"/>
    <property type="match status" value="1"/>
</dbReference>
<dbReference type="CDD" id="cd00564">
    <property type="entry name" value="TMP_TenI"/>
    <property type="match status" value="1"/>
</dbReference>
<feature type="domain" description="Thiamine phosphate synthase/TenI" evidence="12">
    <location>
        <begin position="18"/>
        <end position="205"/>
    </location>
</feature>
<feature type="binding site" evidence="9">
    <location>
        <begin position="150"/>
        <end position="152"/>
    </location>
    <ligand>
        <name>2-[(2R,5Z)-2-carboxy-4-methylthiazol-5(2H)-ylidene]ethyl phosphate</name>
        <dbReference type="ChEBI" id="CHEBI:62899"/>
    </ligand>
</feature>
<evidence type="ECO:0000256" key="2">
    <source>
        <dbReference type="ARBA" id="ARBA00022679"/>
    </source>
</evidence>
<keyword evidence="4 9" id="KW-0460">Magnesium</keyword>
<reference evidence="13 14" key="1">
    <citation type="submission" date="2017-03" db="EMBL/GenBank/DDBJ databases">
        <title>Paenibacillus larvae genome sequencing.</title>
        <authorList>
            <person name="Dingman D.W."/>
        </authorList>
    </citation>
    <scope>NUCLEOTIDE SEQUENCE [LARGE SCALE GENOMIC DNA]</scope>
    <source>
        <strain evidence="13 14">SAG 10367</strain>
    </source>
</reference>
<name>A0A1V0URW4_9BACL</name>
<dbReference type="FunFam" id="3.20.20.70:FF:000096">
    <property type="entry name" value="Thiamine-phosphate synthase"/>
    <property type="match status" value="1"/>
</dbReference>